<keyword evidence="4 5" id="KW-0472">Membrane</keyword>
<feature type="transmembrane region" description="Helical" evidence="5">
    <location>
        <begin position="157"/>
        <end position="176"/>
    </location>
</feature>
<feature type="transmembrane region" description="Helical" evidence="5">
    <location>
        <begin position="398"/>
        <end position="417"/>
    </location>
</feature>
<evidence type="ECO:0000256" key="4">
    <source>
        <dbReference type="ARBA" id="ARBA00023136"/>
    </source>
</evidence>
<dbReference type="InterPro" id="IPR001046">
    <property type="entry name" value="NRAMP_fam"/>
</dbReference>
<keyword evidence="3 5" id="KW-1133">Transmembrane helix</keyword>
<evidence type="ECO:0000256" key="1">
    <source>
        <dbReference type="ARBA" id="ARBA00004141"/>
    </source>
</evidence>
<organism evidence="6">
    <name type="scientific">Sporolactobacillus sp. Y61</name>
    <dbReference type="NCBI Taxonomy" id="3160863"/>
    <lineage>
        <taxon>Bacteria</taxon>
        <taxon>Bacillati</taxon>
        <taxon>Bacillota</taxon>
        <taxon>Bacilli</taxon>
        <taxon>Bacillales</taxon>
        <taxon>Sporolactobacillaceae</taxon>
        <taxon>Sporolactobacillus</taxon>
    </lineage>
</organism>
<protein>
    <submittedName>
        <fullName evidence="6">Nramp family divalent metal transporter</fullName>
    </submittedName>
</protein>
<comment type="subcellular location">
    <subcellularLocation>
        <location evidence="1">Membrane</location>
        <topology evidence="1">Multi-pass membrane protein</topology>
    </subcellularLocation>
</comment>
<proteinExistence type="predicted"/>
<evidence type="ECO:0000313" key="6">
    <source>
        <dbReference type="EMBL" id="XCJ16232.1"/>
    </source>
</evidence>
<evidence type="ECO:0000256" key="3">
    <source>
        <dbReference type="ARBA" id="ARBA00022989"/>
    </source>
</evidence>
<feature type="transmembrane region" description="Helical" evidence="5">
    <location>
        <begin position="196"/>
        <end position="216"/>
    </location>
</feature>
<dbReference type="PANTHER" id="PTHR11706">
    <property type="entry name" value="SOLUTE CARRIER PROTEIN FAMILY 11 MEMBER"/>
    <property type="match status" value="1"/>
</dbReference>
<evidence type="ECO:0000256" key="2">
    <source>
        <dbReference type="ARBA" id="ARBA00022692"/>
    </source>
</evidence>
<gene>
    <name evidence="6" type="ORF">ABNN70_11110</name>
</gene>
<dbReference type="GO" id="GO:0005384">
    <property type="term" value="F:manganese ion transmembrane transporter activity"/>
    <property type="evidence" value="ECO:0007669"/>
    <property type="project" value="TreeGrafter"/>
</dbReference>
<name>A0AAU8IDE3_9BACL</name>
<feature type="transmembrane region" description="Helical" evidence="5">
    <location>
        <begin position="339"/>
        <end position="357"/>
    </location>
</feature>
<feature type="transmembrane region" description="Helical" evidence="5">
    <location>
        <begin position="49"/>
        <end position="67"/>
    </location>
</feature>
<dbReference type="AlphaFoldDB" id="A0AAU8IDE3"/>
<feature type="transmembrane region" description="Helical" evidence="5">
    <location>
        <begin position="97"/>
        <end position="120"/>
    </location>
</feature>
<keyword evidence="2 5" id="KW-0812">Transmembrane</keyword>
<dbReference type="NCBIfam" id="NF037982">
    <property type="entry name" value="Nramp_1"/>
    <property type="match status" value="2"/>
</dbReference>
<feature type="transmembrane region" description="Helical" evidence="5">
    <location>
        <begin position="363"/>
        <end position="386"/>
    </location>
</feature>
<reference evidence="6" key="1">
    <citation type="submission" date="2024-06" db="EMBL/GenBank/DDBJ databases">
        <authorList>
            <person name="Fan A."/>
            <person name="Zhang F.Y."/>
            <person name="Zhang L."/>
        </authorList>
    </citation>
    <scope>NUCLEOTIDE SEQUENCE</scope>
    <source>
        <strain evidence="6">Y61</strain>
    </source>
</reference>
<dbReference type="RefSeq" id="WP_353947825.1">
    <property type="nucleotide sequence ID" value="NZ_CP159510.1"/>
</dbReference>
<dbReference type="GO" id="GO:0005886">
    <property type="term" value="C:plasma membrane"/>
    <property type="evidence" value="ECO:0007669"/>
    <property type="project" value="TreeGrafter"/>
</dbReference>
<feature type="transmembrane region" description="Helical" evidence="5">
    <location>
        <begin position="21"/>
        <end position="43"/>
    </location>
</feature>
<sequence length="423" mass="47050">MAKLETSVPSLPPQTLKERMIKVGPGFVVAATSIGAPDLLASIVVGQSYGMTFLWAIIIGTIIKYYLNEGVGRWHLATGTTILEGWRSLGRWATGYFGVYAVIWGFVYGATAAMASGMAMNAMWPVLPIWGWAIIHAVAGFLLVYTGKYKLFEQVMTFLVGLMFLTIVGLACFFLPGLKELSWGLVPTVPDGSLYLVLGLIGGVGGTITMASYGYWIKEKNWTGKSWIPMMKTDAKVGYFITGVFCVSALIIGAQFLYGTNVEIRGDQGFVTMSNMLADQFGEPMRWTLLLAFWSAVFSSLLGVWNGVPYLFADFVRTMRMKKNKELADKPVTEKDPMYRLYLFWLTFPPMIMYFFGKPVELIILYGVLGSLFMPFLAITLTILLNSKKVDRDARNRWLTNAILIGCIMMFGLLGLTELLDLF</sequence>
<evidence type="ECO:0000256" key="5">
    <source>
        <dbReference type="SAM" id="Phobius"/>
    </source>
</evidence>
<feature type="transmembrane region" description="Helical" evidence="5">
    <location>
        <begin position="126"/>
        <end position="145"/>
    </location>
</feature>
<dbReference type="EMBL" id="CP159510">
    <property type="protein sequence ID" value="XCJ16232.1"/>
    <property type="molecule type" value="Genomic_DNA"/>
</dbReference>
<dbReference type="GO" id="GO:0015086">
    <property type="term" value="F:cadmium ion transmembrane transporter activity"/>
    <property type="evidence" value="ECO:0007669"/>
    <property type="project" value="TreeGrafter"/>
</dbReference>
<feature type="transmembrane region" description="Helical" evidence="5">
    <location>
        <begin position="291"/>
        <end position="313"/>
    </location>
</feature>
<dbReference type="PANTHER" id="PTHR11706:SF3">
    <property type="entry name" value="METAL ION TRANSPORT PROTEIN"/>
    <property type="match status" value="1"/>
</dbReference>
<dbReference type="GO" id="GO:0034755">
    <property type="term" value="P:iron ion transmembrane transport"/>
    <property type="evidence" value="ECO:0007669"/>
    <property type="project" value="TreeGrafter"/>
</dbReference>
<feature type="transmembrane region" description="Helical" evidence="5">
    <location>
        <begin position="237"/>
        <end position="258"/>
    </location>
</feature>
<accession>A0AAU8IDE3</accession>
<dbReference type="Pfam" id="PF01566">
    <property type="entry name" value="Nramp"/>
    <property type="match status" value="1"/>
</dbReference>